<reference evidence="2" key="3">
    <citation type="submission" date="2022-06" db="UniProtKB">
        <authorList>
            <consortium name="EnsemblPlants"/>
        </authorList>
    </citation>
    <scope>IDENTIFICATION</scope>
</reference>
<proteinExistence type="predicted"/>
<keyword evidence="3" id="KW-1185">Reference proteome</keyword>
<protein>
    <submittedName>
        <fullName evidence="2">Uncharacterized protein</fullName>
    </submittedName>
</protein>
<reference evidence="2" key="2">
    <citation type="submission" date="2018-03" db="EMBL/GenBank/DDBJ databases">
        <title>The Triticum urartu genome reveals the dynamic nature of wheat genome evolution.</title>
        <authorList>
            <person name="Ling H."/>
            <person name="Ma B."/>
            <person name="Shi X."/>
            <person name="Liu H."/>
            <person name="Dong L."/>
            <person name="Sun H."/>
            <person name="Cao Y."/>
            <person name="Gao Q."/>
            <person name="Zheng S."/>
            <person name="Li Y."/>
            <person name="Yu Y."/>
            <person name="Du H."/>
            <person name="Qi M."/>
            <person name="Li Y."/>
            <person name="Yu H."/>
            <person name="Cui Y."/>
            <person name="Wang N."/>
            <person name="Chen C."/>
            <person name="Wu H."/>
            <person name="Zhao Y."/>
            <person name="Zhang J."/>
            <person name="Li Y."/>
            <person name="Zhou W."/>
            <person name="Zhang B."/>
            <person name="Hu W."/>
            <person name="Eijk M."/>
            <person name="Tang J."/>
            <person name="Witsenboer H."/>
            <person name="Zhao S."/>
            <person name="Li Z."/>
            <person name="Zhang A."/>
            <person name="Wang D."/>
            <person name="Liang C."/>
        </authorList>
    </citation>
    <scope>NUCLEOTIDE SEQUENCE [LARGE SCALE GENOMIC DNA]</scope>
    <source>
        <strain evidence="2">cv. G1812</strain>
    </source>
</reference>
<dbReference type="AlphaFoldDB" id="A0A8R7USF5"/>
<feature type="region of interest" description="Disordered" evidence="1">
    <location>
        <begin position="46"/>
        <end position="77"/>
    </location>
</feature>
<evidence type="ECO:0000313" key="2">
    <source>
        <dbReference type="EnsemblPlants" id="TuG1812G0600002605.01.T01.cds328485"/>
    </source>
</evidence>
<dbReference type="EnsemblPlants" id="TuG1812G0600002605.01.T01">
    <property type="protein sequence ID" value="TuG1812G0600002605.01.T01.cds328485"/>
    <property type="gene ID" value="TuG1812G0600002605.01"/>
</dbReference>
<dbReference type="Gramene" id="TuG1812G0600002605.01.T01">
    <property type="protein sequence ID" value="TuG1812G0600002605.01.T01.cds328485"/>
    <property type="gene ID" value="TuG1812G0600002605.01"/>
</dbReference>
<organism evidence="2 3">
    <name type="scientific">Triticum urartu</name>
    <name type="common">Red wild einkorn</name>
    <name type="synonym">Crithodium urartu</name>
    <dbReference type="NCBI Taxonomy" id="4572"/>
    <lineage>
        <taxon>Eukaryota</taxon>
        <taxon>Viridiplantae</taxon>
        <taxon>Streptophyta</taxon>
        <taxon>Embryophyta</taxon>
        <taxon>Tracheophyta</taxon>
        <taxon>Spermatophyta</taxon>
        <taxon>Magnoliopsida</taxon>
        <taxon>Liliopsida</taxon>
        <taxon>Poales</taxon>
        <taxon>Poaceae</taxon>
        <taxon>BOP clade</taxon>
        <taxon>Pooideae</taxon>
        <taxon>Triticodae</taxon>
        <taxon>Triticeae</taxon>
        <taxon>Triticinae</taxon>
        <taxon>Triticum</taxon>
    </lineage>
</organism>
<accession>A0A8R7USF5</accession>
<evidence type="ECO:0000313" key="3">
    <source>
        <dbReference type="Proteomes" id="UP000015106"/>
    </source>
</evidence>
<sequence length="77" mass="8272">HRTWRAYHQEGAAASSSCFESSRPSLLLSHLSLSCLHRDTGTPAACGTRPPQLDPCPPPLPSLPPPVLASNQSCWQP</sequence>
<name>A0A8R7USF5_TRIUA</name>
<dbReference type="Proteomes" id="UP000015106">
    <property type="component" value="Chromosome 6"/>
</dbReference>
<evidence type="ECO:0000256" key="1">
    <source>
        <dbReference type="SAM" id="MobiDB-lite"/>
    </source>
</evidence>
<feature type="compositionally biased region" description="Pro residues" evidence="1">
    <location>
        <begin position="52"/>
        <end position="67"/>
    </location>
</feature>
<reference evidence="3" key="1">
    <citation type="journal article" date="2013" name="Nature">
        <title>Draft genome of the wheat A-genome progenitor Triticum urartu.</title>
        <authorList>
            <person name="Ling H.Q."/>
            <person name="Zhao S."/>
            <person name="Liu D."/>
            <person name="Wang J."/>
            <person name="Sun H."/>
            <person name="Zhang C."/>
            <person name="Fan H."/>
            <person name="Li D."/>
            <person name="Dong L."/>
            <person name="Tao Y."/>
            <person name="Gao C."/>
            <person name="Wu H."/>
            <person name="Li Y."/>
            <person name="Cui Y."/>
            <person name="Guo X."/>
            <person name="Zheng S."/>
            <person name="Wang B."/>
            <person name="Yu K."/>
            <person name="Liang Q."/>
            <person name="Yang W."/>
            <person name="Lou X."/>
            <person name="Chen J."/>
            <person name="Feng M."/>
            <person name="Jian J."/>
            <person name="Zhang X."/>
            <person name="Luo G."/>
            <person name="Jiang Y."/>
            <person name="Liu J."/>
            <person name="Wang Z."/>
            <person name="Sha Y."/>
            <person name="Zhang B."/>
            <person name="Wu H."/>
            <person name="Tang D."/>
            <person name="Shen Q."/>
            <person name="Xue P."/>
            <person name="Zou S."/>
            <person name="Wang X."/>
            <person name="Liu X."/>
            <person name="Wang F."/>
            <person name="Yang Y."/>
            <person name="An X."/>
            <person name="Dong Z."/>
            <person name="Zhang K."/>
            <person name="Zhang X."/>
            <person name="Luo M.C."/>
            <person name="Dvorak J."/>
            <person name="Tong Y."/>
            <person name="Wang J."/>
            <person name="Yang H."/>
            <person name="Li Z."/>
            <person name="Wang D."/>
            <person name="Zhang A."/>
            <person name="Wang J."/>
        </authorList>
    </citation>
    <scope>NUCLEOTIDE SEQUENCE</scope>
    <source>
        <strain evidence="3">cv. G1812</strain>
    </source>
</reference>